<protein>
    <submittedName>
        <fullName evidence="1">Pleiotropic drug resistance ABC transporter</fullName>
    </submittedName>
</protein>
<organism evidence="1 2">
    <name type="scientific">Melia azedarach</name>
    <name type="common">Chinaberry tree</name>
    <dbReference type="NCBI Taxonomy" id="155640"/>
    <lineage>
        <taxon>Eukaryota</taxon>
        <taxon>Viridiplantae</taxon>
        <taxon>Streptophyta</taxon>
        <taxon>Embryophyta</taxon>
        <taxon>Tracheophyta</taxon>
        <taxon>Spermatophyta</taxon>
        <taxon>Magnoliopsida</taxon>
        <taxon>eudicotyledons</taxon>
        <taxon>Gunneridae</taxon>
        <taxon>Pentapetalae</taxon>
        <taxon>rosids</taxon>
        <taxon>malvids</taxon>
        <taxon>Sapindales</taxon>
        <taxon>Meliaceae</taxon>
        <taxon>Melia</taxon>
    </lineage>
</organism>
<evidence type="ECO:0000313" key="1">
    <source>
        <dbReference type="EMBL" id="KAJ4727898.1"/>
    </source>
</evidence>
<keyword evidence="2" id="KW-1185">Reference proteome</keyword>
<reference evidence="1 2" key="1">
    <citation type="journal article" date="2023" name="Science">
        <title>Complex scaffold remodeling in plant triterpene biosynthesis.</title>
        <authorList>
            <person name="De La Pena R."/>
            <person name="Hodgson H."/>
            <person name="Liu J.C."/>
            <person name="Stephenson M.J."/>
            <person name="Martin A.C."/>
            <person name="Owen C."/>
            <person name="Harkess A."/>
            <person name="Leebens-Mack J."/>
            <person name="Jimenez L.E."/>
            <person name="Osbourn A."/>
            <person name="Sattely E.S."/>
        </authorList>
    </citation>
    <scope>NUCLEOTIDE SEQUENCE [LARGE SCALE GENOMIC DNA]</scope>
    <source>
        <strain evidence="2">cv. JPN11</strain>
        <tissue evidence="1">Leaf</tissue>
    </source>
</reference>
<dbReference type="EMBL" id="CM051394">
    <property type="protein sequence ID" value="KAJ4727898.1"/>
    <property type="molecule type" value="Genomic_DNA"/>
</dbReference>
<evidence type="ECO:0000313" key="2">
    <source>
        <dbReference type="Proteomes" id="UP001164539"/>
    </source>
</evidence>
<proteinExistence type="predicted"/>
<gene>
    <name evidence="1" type="ORF">OWV82_000926</name>
</gene>
<accession>A0ACC1YXX4</accession>
<comment type="caution">
    <text evidence="1">The sequence shown here is derived from an EMBL/GenBank/DDBJ whole genome shotgun (WGS) entry which is preliminary data.</text>
</comment>
<name>A0ACC1YXX4_MELAZ</name>
<sequence>MELAEIGRSIRSSFHQHASSFRSAAGSTMEEYYDDETQLQWAAVERLPTFRRLRTSLLDHKLLNDGEEEAGKIMVDVAKLGATERHVFIEKLITKIEEDNRRLLHKLKERIDKVGLELPTVEIRYQNLSVEADCEVVHGKPLPTLWNTIKNIFFVLVNNIRRNSQAYKLHILKDVNGIIKPSRLTLLLGPPGCGKTTYLQALAGKLNHQSLKVTGEISYNGYKFNEFLPQKTAAYISQYDLHISEMTVRETLDFSARCQGIGSRADIMKEISRREKQGGIIPEPDIDTYMKAISIEGLKRTLQTDYILKILGLDICADTIVGDAMNRGISGGQKKRLTTGEMIIGPTRALFMDEISNGLDSSTTFQIVTCLQQLAHITNSTILVSLLQPAPETFDLFDDVILMAEGKIVYHGPRDSVLEFFEDCGFRCPPRKGVADFLQEVVSKKDQGRYWYREHLPHSYVSVDKFKNMFEEFHVGQKLADELSSPFNKSEWHRSSLSFNVYSLRKWELFKACMAREWLLMKRNSFVHVFKSAQLVIIALITMTVFVRTRMKVDMEHANYYMSSLFYALIRLMCNGIAELALTVSRLGVFYKQRDFYFYPAWACSIPAALLKVPFSMLDAFMWTALTYYVIGYSPEPERFFRQFLLLFLVHQVAISFFRLIASVVRNPSLAASCGIFSLLVMFLFSGFLVPLTSLPAWLRWAFWTSPLAYAEIGVSVNEFLSPRWQEISSSNTTIAHQVLKKRGLDFSDYFYWISVAALLGFWIIFNIGFTWALTCLKPPGRSRTIISHERLSYLKEKNNFSNATGAKELSSAEIQKSSAETKSIGMVLPFEAITLTFENVQYFVDTPKKVRAQGFPQNKLQLLQDITGAFRPGILTALMGVSGAGKTTLMDVLSGRKTGGIIEGEIRVRGYPKVQATYARISGYCEQSDIHSAQITVEESVVYSAWLRLPAQIDTRTKSEFVAEVLQLIELDEIKDALVGIPGVSGISSEQRKRLTIAVELVSNPSIIFMDEPTSGLDARAAAIVVRVVKNIVHTKRTIVCTIHQPSIDIFEAFDELILMKRGGQIIYSGELGQHSSKLIEYFEGISGVPKIKENYNPATWMLEVTSPSAEARLGLDFADLYKKSSLCRKNKEVVKELSLPEQGCKELQFSTRFPQNGWEQFKACLWKQHLTYWRSPKYNLVRLTFTTISSLLLGALLWQKGQKIHIEQDFLNILGCMYIFMQVIGISNCSSVLPFIATERAVVYRERFAGMYSSWAYSFAQVTIEIPYIFLQAILFSTITYPAINFYCSVDKVFWYFYTMFCTMLFFNYFGMLLVSITPTYQVASVFASFCYPMFNLFSGYLIPEPQIPKWWIWSYWICPTAWSLKGLFTAQYGDIKDEIIAYGERKAINAFLRSHYSYQHDHLPIVGIAVIAFPLIFASAFAYAIAKLNFQKR</sequence>
<dbReference type="Proteomes" id="UP001164539">
    <property type="component" value="Chromosome 1"/>
</dbReference>